<keyword evidence="2" id="KW-1185">Reference proteome</keyword>
<accession>A0A323T8C2</accession>
<dbReference type="RefSeq" id="WP_110611783.1">
    <property type="nucleotide sequence ID" value="NZ_PDOD01000006.1"/>
</dbReference>
<dbReference type="Gene3D" id="2.40.128.20">
    <property type="match status" value="1"/>
</dbReference>
<proteinExistence type="predicted"/>
<comment type="caution">
    <text evidence="1">The sequence shown here is derived from an EMBL/GenBank/DDBJ whole genome shotgun (WGS) entry which is preliminary data.</text>
</comment>
<dbReference type="InterPro" id="IPR015231">
    <property type="entry name" value="DUF1934"/>
</dbReference>
<dbReference type="OrthoDB" id="2352933at2"/>
<name>A0A323T8C2_9BACI</name>
<dbReference type="InterPro" id="IPR012674">
    <property type="entry name" value="Calycin"/>
</dbReference>
<reference evidence="1 2" key="1">
    <citation type="submission" date="2017-10" db="EMBL/GenBank/DDBJ databases">
        <title>Bacillus sp. nov., a halophilic bacterium isolated from a Keqin Lake.</title>
        <authorList>
            <person name="Wang H."/>
        </authorList>
    </citation>
    <scope>NUCLEOTIDE SEQUENCE [LARGE SCALE GENOMIC DNA]</scope>
    <source>
        <strain evidence="1 2">KQ-12</strain>
    </source>
</reference>
<organism evidence="1 2">
    <name type="scientific">Salipaludibacillus keqinensis</name>
    <dbReference type="NCBI Taxonomy" id="2045207"/>
    <lineage>
        <taxon>Bacteria</taxon>
        <taxon>Bacillati</taxon>
        <taxon>Bacillota</taxon>
        <taxon>Bacilli</taxon>
        <taxon>Bacillales</taxon>
        <taxon>Bacillaceae</taxon>
    </lineage>
</organism>
<evidence type="ECO:0000313" key="1">
    <source>
        <dbReference type="EMBL" id="PYZ91590.1"/>
    </source>
</evidence>
<dbReference type="EMBL" id="PDOD01000006">
    <property type="protein sequence ID" value="PYZ91590.1"/>
    <property type="molecule type" value="Genomic_DNA"/>
</dbReference>
<dbReference type="Proteomes" id="UP000248214">
    <property type="component" value="Unassembled WGS sequence"/>
</dbReference>
<evidence type="ECO:0000313" key="2">
    <source>
        <dbReference type="Proteomes" id="UP000248214"/>
    </source>
</evidence>
<dbReference type="AlphaFoldDB" id="A0A323T8C2"/>
<sequence>MSSSGLPVSVQMKTTIKDGKRKEIHTMEATGNLYQRGELTVLRFSEPKEENDEASTTQTVKLNRGEMSVQRKGAITMNQRFVPGIETEGMYHSQFGPMSMLTDTSEVNYNWDKEAREGWIALRYTLVLQGSQTGNYDMYVKIKEV</sequence>
<dbReference type="Pfam" id="PF09148">
    <property type="entry name" value="DUF1934"/>
    <property type="match status" value="1"/>
</dbReference>
<evidence type="ECO:0008006" key="3">
    <source>
        <dbReference type="Google" id="ProtNLM"/>
    </source>
</evidence>
<gene>
    <name evidence="1" type="ORF">CR194_18315</name>
</gene>
<protein>
    <recommendedName>
        <fullName evidence="3">DUF1934 domain-containing protein</fullName>
    </recommendedName>
</protein>
<dbReference type="SUPFAM" id="SSF50814">
    <property type="entry name" value="Lipocalins"/>
    <property type="match status" value="1"/>
</dbReference>